<dbReference type="Proteomes" id="UP000039324">
    <property type="component" value="Unassembled WGS sequence"/>
</dbReference>
<evidence type="ECO:0000256" key="2">
    <source>
        <dbReference type="ARBA" id="ARBA00006916"/>
    </source>
</evidence>
<comment type="similarity">
    <text evidence="2">Belongs to the EFG1 family.</text>
</comment>
<evidence type="ECO:0000256" key="8">
    <source>
        <dbReference type="SAM" id="MobiDB-lite"/>
    </source>
</evidence>
<keyword evidence="11" id="KW-1185">Reference proteome</keyword>
<gene>
    <name evidence="9" type="ORF">PBRA_002132</name>
    <name evidence="10" type="ORF">PLBR_LOCUS410</name>
</gene>
<proteinExistence type="inferred from homology"/>
<evidence type="ECO:0000313" key="11">
    <source>
        <dbReference type="Proteomes" id="UP000039324"/>
    </source>
</evidence>
<evidence type="ECO:0000313" key="10">
    <source>
        <dbReference type="EMBL" id="SPQ93195.1"/>
    </source>
</evidence>
<dbReference type="InterPro" id="IPR019310">
    <property type="entry name" value="Efg1"/>
</dbReference>
<dbReference type="PANTHER" id="PTHR33911:SF1">
    <property type="entry name" value="RRNA-PROCESSING PROTEIN EFG1"/>
    <property type="match status" value="1"/>
</dbReference>
<keyword evidence="5" id="KW-0698">rRNA processing</keyword>
<dbReference type="EMBL" id="CDSF01000112">
    <property type="protein sequence ID" value="CEP01526.1"/>
    <property type="molecule type" value="Genomic_DNA"/>
</dbReference>
<keyword evidence="7" id="KW-0539">Nucleus</keyword>
<comment type="subcellular location">
    <subcellularLocation>
        <location evidence="1">Nucleus</location>
        <location evidence="1">Nucleolus</location>
    </subcellularLocation>
</comment>
<evidence type="ECO:0000313" key="12">
    <source>
        <dbReference type="Proteomes" id="UP000290189"/>
    </source>
</evidence>
<protein>
    <recommendedName>
        <fullName evidence="3">rRNA-processing protein EFG1</fullName>
    </recommendedName>
    <alternativeName>
        <fullName evidence="4">rRNA-processing protein efg1</fullName>
    </alternativeName>
</protein>
<dbReference type="EMBL" id="OVEO01000001">
    <property type="protein sequence ID" value="SPQ93195.1"/>
    <property type="molecule type" value="Genomic_DNA"/>
</dbReference>
<dbReference type="Pfam" id="PF10153">
    <property type="entry name" value="Efg1"/>
    <property type="match status" value="1"/>
</dbReference>
<feature type="region of interest" description="Disordered" evidence="8">
    <location>
        <begin position="1"/>
        <end position="44"/>
    </location>
</feature>
<dbReference type="GO" id="GO:0005730">
    <property type="term" value="C:nucleolus"/>
    <property type="evidence" value="ECO:0007669"/>
    <property type="project" value="UniProtKB-SubCell"/>
</dbReference>
<reference evidence="9" key="1">
    <citation type="submission" date="2015-02" db="EMBL/GenBank/DDBJ databases">
        <authorList>
            <person name="Chooi Y.-H."/>
        </authorList>
    </citation>
    <scope>NUCLEOTIDE SEQUENCE [LARGE SCALE GENOMIC DNA]</scope>
    <source>
        <strain evidence="9">E3</strain>
    </source>
</reference>
<dbReference type="GO" id="GO:0030688">
    <property type="term" value="C:preribosome, small subunit precursor"/>
    <property type="evidence" value="ECO:0007669"/>
    <property type="project" value="TreeGrafter"/>
</dbReference>
<dbReference type="GO" id="GO:0000462">
    <property type="term" value="P:maturation of SSU-rRNA from tricistronic rRNA transcript (SSU-rRNA, 5.8S rRNA, LSU-rRNA)"/>
    <property type="evidence" value="ECO:0007669"/>
    <property type="project" value="TreeGrafter"/>
</dbReference>
<reference evidence="10 12" key="2">
    <citation type="submission" date="2018-03" db="EMBL/GenBank/DDBJ databases">
        <authorList>
            <person name="Fogelqvist J."/>
        </authorList>
    </citation>
    <scope>NUCLEOTIDE SEQUENCE [LARGE SCALE GENOMIC DNA]</scope>
</reference>
<feature type="region of interest" description="Disordered" evidence="8">
    <location>
        <begin position="186"/>
        <end position="220"/>
    </location>
</feature>
<evidence type="ECO:0000256" key="3">
    <source>
        <dbReference type="ARBA" id="ARBA00018689"/>
    </source>
</evidence>
<dbReference type="AlphaFoldDB" id="A0A0G4J2K8"/>
<keyword evidence="10" id="KW-0496">Mitochondrion</keyword>
<dbReference type="Proteomes" id="UP000290189">
    <property type="component" value="Unassembled WGS sequence"/>
</dbReference>
<evidence type="ECO:0000256" key="7">
    <source>
        <dbReference type="ARBA" id="ARBA00023242"/>
    </source>
</evidence>
<dbReference type="PANTHER" id="PTHR33911">
    <property type="entry name" value="RRNA-PROCESSING PROTEIN EFG1"/>
    <property type="match status" value="1"/>
</dbReference>
<name>A0A0G4J2K8_PLABS</name>
<dbReference type="STRING" id="37360.A0A0G4J2K8"/>
<evidence type="ECO:0000256" key="6">
    <source>
        <dbReference type="ARBA" id="ARBA00023054"/>
    </source>
</evidence>
<evidence type="ECO:0000256" key="4">
    <source>
        <dbReference type="ARBA" id="ARBA00019827"/>
    </source>
</evidence>
<accession>A0A0G4J2K8</accession>
<geneLocation type="mitochondrion" evidence="10"/>
<dbReference type="OrthoDB" id="47732at2759"/>
<feature type="compositionally biased region" description="Acidic residues" evidence="8">
    <location>
        <begin position="199"/>
        <end position="220"/>
    </location>
</feature>
<keyword evidence="6" id="KW-0175">Coiled coil</keyword>
<evidence type="ECO:0000256" key="5">
    <source>
        <dbReference type="ARBA" id="ARBA00022552"/>
    </source>
</evidence>
<sequence length="220" mass="25113">MAPPASQRTGTKRKLKSASGKLGSSVKRHTKPDKDAKPKHVSFKNQIRSLRRLLSKPDLPDDVRALKQAQIDELEGKMNAAATTEKHRQRHAKTKPVRFFERRKAERILSKTKRALEALPSTEDGDARLAAVKRVEEATMDVNYVKHFPINKKYISLYAKGERKDPKALSKIQRIRQRVADELRARAEERAANAQTHESDDDDDEPVTFDDDFFLESDTE</sequence>
<evidence type="ECO:0000313" key="9">
    <source>
        <dbReference type="EMBL" id="CEP01526.1"/>
    </source>
</evidence>
<evidence type="ECO:0000256" key="1">
    <source>
        <dbReference type="ARBA" id="ARBA00004604"/>
    </source>
</evidence>
<organism evidence="9 11">
    <name type="scientific">Plasmodiophora brassicae</name>
    <name type="common">Clubroot disease agent</name>
    <dbReference type="NCBI Taxonomy" id="37360"/>
    <lineage>
        <taxon>Eukaryota</taxon>
        <taxon>Sar</taxon>
        <taxon>Rhizaria</taxon>
        <taxon>Endomyxa</taxon>
        <taxon>Phytomyxea</taxon>
        <taxon>Plasmodiophorida</taxon>
        <taxon>Plasmodiophoridae</taxon>
        <taxon>Plasmodiophora</taxon>
    </lineage>
</organism>
<dbReference type="OMA" id="NAQTHES"/>
<dbReference type="InterPro" id="IPR050786">
    <property type="entry name" value="EFG1_rRNA-proc"/>
</dbReference>